<evidence type="ECO:0000256" key="2">
    <source>
        <dbReference type="ARBA" id="ARBA00022771"/>
    </source>
</evidence>
<proteinExistence type="predicted"/>
<feature type="domain" description="ZSWIM4-8 C-terminal" evidence="6">
    <location>
        <begin position="1376"/>
        <end position="1460"/>
    </location>
</feature>
<sequence>MGSQNDTQFDSNLHHCDNQLNNGNNCNGTQIPAMFAKVRELLAKRDSNGPRLLSLITEELLNCSKLPVIKSRRNQRNATIDVPSRLQTIATPRVSHGQQSITDRQFPGEALSTNSVNTGYNHSSSTSLNQSPPWTVRLWEEVCLLWTCVVLSPDCSVETKRQWRYRFLTWARANRCPRDESYSIPSHFLTSIHELNDVDDDVLGQNQQSQQNQPSCQQSTRPCRRASVFRLPIEASYMSWDDVWWNHLSIHDMKLNKHEHEHREDTNGGRQNHSTSVSVDESSSDCGRIFRRPSSITPRRSIGFNSRSFQSNSSPRECQCPYCDHSGPLNEPFPLLCLRVAALRSNGYLSQALQLAVFISQRLLRSVKVKTSLAATSIINNVQRSPPQTFPSHTSWNNNCHPNDIVARRMLFNTPPNGQALRVNGISPHNVMHNSGSRYLSSPNMPPSPSMIPNHGKFSPSNRLTSPRPASLSPPVNVTHHSRPVSTRRHGLSPNSNPSPVSFHNPYQPTTTNHHSYHKHIPHTNSPYSSYSCPPPPHGIGSSIGCANGSSSNNIMMMMHPSHHNRSINSPTPMNRHVNARPLPLSYSTNPNVFAGEFFPITETDINCGLISTNCPSHTDVGWIGLPGRPILCLVECLLDAAAIVVEAANHQTPPIALPSWGHMEKASFYLCLAVKISLLSLFQQRRLVGSISRLLACQHQETRLLTLLNTIPKDVTTALTMCEILCQLLGPPITSSTSPSSLSSSSSSSSLRILNKFDYHSTALMNLWWWSSLGIIVHSDTYPVHSVAEFVLNYLLDTQKINQLVSFNTCWTNSFNNNNNGGSSSNSSCSSSSTNNNNNNISSIRIDDMVFTLVTRAMRYSHPHSNSNNNNSFRWDQSQQQQPVPDYDRCMISIPNVSVPPLPSVFSMSTQNCLKFNNSNNNNPPVYPMFNLQNLDSNRWFTSPLSSVTATSSPTVGLPTSMPTNNNPVHSTLNNSNNRFATIDDSQLIVGNNMNNNNNNNNLSSNQNPQYRRCLETLKLRQTRLAVALIRVSKSHIHRLDQIVQICNQNIHSAVSLLAISQQVFAEAVGWKLRSPVNRKPNNTNLLESTYSECGCLLNSNPPPGLLLPTATNPTIESFYTRDRIFLISTAFHLALIVVLRTLSRSVHWRRREMLAWAVTTALHVGPPACLYLIYHWSSYVNPREAVSWLAPALLTAVGTLDVNTPTNVTPRMSKSLSTNKLCPTDQSNPSTIDNPMCFDHSSLFFGLSNWDDDSLNGGCASSGLMMNMNPTPDTNYSICPTWYSFCPTSFTSRSHSHSIIMAAQLLNTAVPYSKASREQITNAVRHMALQAAAKDPINCSLPALNLSVKDPIAFDAIYRLVLNSAESGGLGPIQLFSLARYMDNCGWTWRAFPFALHATRLFESHPVGNDVLWACLLGHRLGPGALQEILNHVIRNIHCPTLLTDILHRCRSIPCGIHVNSTNCNLNMNNNNNSNINGVDSSSSSSSSIMMNNNMTNSIPSVGRGNSCATHFCNPTPHYINNNNGTGVSGCTGKMLSLDRPPLKGLLDAAINGFVMATHMRLANISPRQYAEFVDFLTRARDTFHLLRPDGPLQFRSLVECLRQTYRGKRKLVSLLSERFG</sequence>
<dbReference type="Pfam" id="PF21055">
    <property type="entry name" value="ZSWIM4-8_C"/>
    <property type="match status" value="2"/>
</dbReference>
<evidence type="ECO:0000256" key="5">
    <source>
        <dbReference type="SAM" id="Phobius"/>
    </source>
</evidence>
<keyword evidence="5" id="KW-0812">Transmembrane</keyword>
<reference evidence="7" key="1">
    <citation type="journal article" date="2012" name="Nat. Genet.">
        <title>Whole-genome sequence of Schistosoma haematobium.</title>
        <authorList>
            <person name="Young N.D."/>
            <person name="Jex A.R."/>
            <person name="Li B."/>
            <person name="Liu S."/>
            <person name="Yang L."/>
            <person name="Xiong Z."/>
            <person name="Li Y."/>
            <person name="Cantacessi C."/>
            <person name="Hall R.S."/>
            <person name="Xu X."/>
            <person name="Chen F."/>
            <person name="Wu X."/>
            <person name="Zerlotini A."/>
            <person name="Oliveira G."/>
            <person name="Hofmann A."/>
            <person name="Zhang G."/>
            <person name="Fang X."/>
            <person name="Kang Y."/>
            <person name="Campbell B.E."/>
            <person name="Loukas A."/>
            <person name="Ranganathan S."/>
            <person name="Rollinson D."/>
            <person name="Rinaldi G."/>
            <person name="Brindley P.J."/>
            <person name="Yang H."/>
            <person name="Wang J."/>
            <person name="Wang J."/>
            <person name="Gasser R.B."/>
        </authorList>
    </citation>
    <scope>NUCLEOTIDE SEQUENCE [LARGE SCALE GENOMIC DNA]</scope>
</reference>
<feature type="region of interest" description="Disordered" evidence="4">
    <location>
        <begin position="432"/>
        <end position="534"/>
    </location>
</feature>
<keyword evidence="3" id="KW-0862">Zinc</keyword>
<dbReference type="PANTHER" id="PTHR22619:SF0">
    <property type="entry name" value="ZINC FINGER SWIM DOMAIN-CONTAINING PROTEIN 6-LIKE PROTEIN"/>
    <property type="match status" value="1"/>
</dbReference>
<feature type="transmembrane region" description="Helical" evidence="5">
    <location>
        <begin position="1156"/>
        <end position="1176"/>
    </location>
</feature>
<evidence type="ECO:0000256" key="4">
    <source>
        <dbReference type="SAM" id="MobiDB-lite"/>
    </source>
</evidence>
<keyword evidence="5" id="KW-1133">Transmembrane helix</keyword>
<feature type="transmembrane region" description="Helical" evidence="5">
    <location>
        <begin position="1126"/>
        <end position="1144"/>
    </location>
</feature>
<feature type="compositionally biased region" description="Low complexity" evidence="4">
    <location>
        <begin position="274"/>
        <end position="285"/>
    </location>
</feature>
<accession>A0A095A1Y8</accession>
<evidence type="ECO:0000259" key="6">
    <source>
        <dbReference type="Pfam" id="PF21055"/>
    </source>
</evidence>
<evidence type="ECO:0000313" key="7">
    <source>
        <dbReference type="EMBL" id="KGB40817.1"/>
    </source>
</evidence>
<protein>
    <submittedName>
        <fullName evidence="7">Zinc finger SWIM domain-containing protein 5</fullName>
    </submittedName>
</protein>
<keyword evidence="1" id="KW-0479">Metal-binding</keyword>
<name>A0A095A1Y8_SCHHA</name>
<gene>
    <name evidence="7" type="ORF">MS3_09302</name>
</gene>
<dbReference type="PANTHER" id="PTHR22619">
    <property type="entry name" value="ZINC FINGER SWIM DOMAIN CONTAINING PROTEIN 4, 5, 6"/>
    <property type="match status" value="1"/>
</dbReference>
<dbReference type="EMBL" id="KL251600">
    <property type="protein sequence ID" value="KGB40817.1"/>
    <property type="molecule type" value="Genomic_DNA"/>
</dbReference>
<keyword evidence="5" id="KW-0472">Membrane</keyword>
<dbReference type="InterPro" id="IPR048370">
    <property type="entry name" value="ZSWIM4-8_C"/>
</dbReference>
<dbReference type="GO" id="GO:0031462">
    <property type="term" value="C:Cul2-RING ubiquitin ligase complex"/>
    <property type="evidence" value="ECO:0007669"/>
    <property type="project" value="TreeGrafter"/>
</dbReference>
<keyword evidence="2" id="KW-0863">Zinc-finger</keyword>
<evidence type="ECO:0000256" key="3">
    <source>
        <dbReference type="ARBA" id="ARBA00022833"/>
    </source>
</evidence>
<dbReference type="GO" id="GO:0008270">
    <property type="term" value="F:zinc ion binding"/>
    <property type="evidence" value="ECO:0007669"/>
    <property type="project" value="UniProtKB-KW"/>
</dbReference>
<evidence type="ECO:0000256" key="1">
    <source>
        <dbReference type="ARBA" id="ARBA00022723"/>
    </source>
</evidence>
<feature type="compositionally biased region" description="Polar residues" evidence="4">
    <location>
        <begin position="493"/>
        <end position="514"/>
    </location>
</feature>
<organism evidence="7">
    <name type="scientific">Schistosoma haematobium</name>
    <name type="common">Blood fluke</name>
    <dbReference type="NCBI Taxonomy" id="6185"/>
    <lineage>
        <taxon>Eukaryota</taxon>
        <taxon>Metazoa</taxon>
        <taxon>Spiralia</taxon>
        <taxon>Lophotrochozoa</taxon>
        <taxon>Platyhelminthes</taxon>
        <taxon>Trematoda</taxon>
        <taxon>Digenea</taxon>
        <taxon>Strigeidida</taxon>
        <taxon>Schistosomatoidea</taxon>
        <taxon>Schistosomatidae</taxon>
        <taxon>Schistosoma</taxon>
    </lineage>
</organism>
<feature type="compositionally biased region" description="Basic residues" evidence="4">
    <location>
        <begin position="480"/>
        <end position="491"/>
    </location>
</feature>
<dbReference type="STRING" id="6185.A0A095A1Y8"/>
<feature type="domain" description="ZSWIM4-8 C-terminal" evidence="6">
    <location>
        <begin position="1530"/>
        <end position="1614"/>
    </location>
</feature>
<feature type="region of interest" description="Disordered" evidence="4">
    <location>
        <begin position="259"/>
        <end position="286"/>
    </location>
</feature>